<dbReference type="PANTHER" id="PTHR42756:SF1">
    <property type="entry name" value="TRANSCRIPTIONAL REPRESSOR OF EMRAB OPERON"/>
    <property type="match status" value="1"/>
</dbReference>
<dbReference type="EMBL" id="JJMM01000013">
    <property type="protein sequence ID" value="KDR94791.1"/>
    <property type="molecule type" value="Genomic_DNA"/>
</dbReference>
<reference evidence="5 6" key="1">
    <citation type="submission" date="2014-03" db="EMBL/GenBank/DDBJ databases">
        <title>Genome sequence of Clostridium litorale W6, DSM 5388.</title>
        <authorList>
            <person name="Poehlein A."/>
            <person name="Jagirdar A."/>
            <person name="Khonsari B."/>
            <person name="Chibani C.M."/>
            <person name="Gutierrez Gutierrez D.A."/>
            <person name="Davydova E."/>
            <person name="Alghaithi H.S."/>
            <person name="Nair K.P."/>
            <person name="Dhamotharan K."/>
            <person name="Chandran L."/>
            <person name="G W."/>
            <person name="Daniel R."/>
        </authorList>
    </citation>
    <scope>NUCLEOTIDE SEQUENCE [LARGE SCALE GENOMIC DNA]</scope>
    <source>
        <strain evidence="5 6">W6</strain>
    </source>
</reference>
<evidence type="ECO:0000313" key="6">
    <source>
        <dbReference type="Proteomes" id="UP000027946"/>
    </source>
</evidence>
<dbReference type="OrthoDB" id="49580at2"/>
<evidence type="ECO:0000256" key="2">
    <source>
        <dbReference type="ARBA" id="ARBA00023125"/>
    </source>
</evidence>
<organism evidence="5 6">
    <name type="scientific">Peptoclostridium litorale DSM 5388</name>
    <dbReference type="NCBI Taxonomy" id="1121324"/>
    <lineage>
        <taxon>Bacteria</taxon>
        <taxon>Bacillati</taxon>
        <taxon>Bacillota</taxon>
        <taxon>Clostridia</taxon>
        <taxon>Peptostreptococcales</taxon>
        <taxon>Peptoclostridiaceae</taxon>
        <taxon>Peptoclostridium</taxon>
    </lineage>
</organism>
<sequence length="160" mass="18455">MNKKGLSDFLEAYNFIEDISGKNIVNIIKTTEIIRHVYDELFSKYGISEPKFRVLLILSIEEDGMALCDIGKRMLVTRANMTGLVDRMVKEGLVEKKVNPEDKRSIKAYLTPKGIDLFESVKDKHIEFSEKMTRSLSEEEKKQLSHLLQKLQRGIVDSFE</sequence>
<dbReference type="InterPro" id="IPR036390">
    <property type="entry name" value="WH_DNA-bd_sf"/>
</dbReference>
<dbReference type="AlphaFoldDB" id="A0A069RCN9"/>
<dbReference type="eggNOG" id="COG1846">
    <property type="taxonomic scope" value="Bacteria"/>
</dbReference>
<evidence type="ECO:0000313" key="5">
    <source>
        <dbReference type="EMBL" id="KDR94791.1"/>
    </source>
</evidence>
<evidence type="ECO:0000259" key="4">
    <source>
        <dbReference type="PROSITE" id="PS50995"/>
    </source>
</evidence>
<dbReference type="SUPFAM" id="SSF46785">
    <property type="entry name" value="Winged helix' DNA-binding domain"/>
    <property type="match status" value="1"/>
</dbReference>
<dbReference type="RefSeq" id="WP_038265967.1">
    <property type="nucleotide sequence ID" value="NZ_FSRH01000005.1"/>
</dbReference>
<dbReference type="SMART" id="SM00347">
    <property type="entry name" value="HTH_MARR"/>
    <property type="match status" value="1"/>
</dbReference>
<dbReference type="InterPro" id="IPR023187">
    <property type="entry name" value="Tscrpt_reg_MarR-type_CS"/>
</dbReference>
<dbReference type="Gene3D" id="1.10.10.10">
    <property type="entry name" value="Winged helix-like DNA-binding domain superfamily/Winged helix DNA-binding domain"/>
    <property type="match status" value="1"/>
</dbReference>
<name>A0A069RCN9_PEPLI</name>
<protein>
    <submittedName>
        <fullName evidence="5">Putative multiple antibiotic resistance protein MarR</fullName>
    </submittedName>
</protein>
<dbReference type="GO" id="GO:0003677">
    <property type="term" value="F:DNA binding"/>
    <property type="evidence" value="ECO:0007669"/>
    <property type="project" value="UniProtKB-KW"/>
</dbReference>
<keyword evidence="3" id="KW-0804">Transcription</keyword>
<feature type="domain" description="HTH marR-type" evidence="4">
    <location>
        <begin position="20"/>
        <end position="153"/>
    </location>
</feature>
<proteinExistence type="predicted"/>
<gene>
    <name evidence="5" type="primary">marR</name>
    <name evidence="5" type="ORF">CLIT_13c01130</name>
</gene>
<dbReference type="PROSITE" id="PS01117">
    <property type="entry name" value="HTH_MARR_1"/>
    <property type="match status" value="1"/>
</dbReference>
<accession>A0A069RCN9</accession>
<dbReference type="PRINTS" id="PR00598">
    <property type="entry name" value="HTHMARR"/>
</dbReference>
<comment type="caution">
    <text evidence="5">The sequence shown here is derived from an EMBL/GenBank/DDBJ whole genome shotgun (WGS) entry which is preliminary data.</text>
</comment>
<dbReference type="Pfam" id="PF01047">
    <property type="entry name" value="MarR"/>
    <property type="match status" value="1"/>
</dbReference>
<dbReference type="Proteomes" id="UP000027946">
    <property type="component" value="Unassembled WGS sequence"/>
</dbReference>
<evidence type="ECO:0000256" key="3">
    <source>
        <dbReference type="ARBA" id="ARBA00023163"/>
    </source>
</evidence>
<keyword evidence="2" id="KW-0238">DNA-binding</keyword>
<dbReference type="GO" id="GO:0003700">
    <property type="term" value="F:DNA-binding transcription factor activity"/>
    <property type="evidence" value="ECO:0007669"/>
    <property type="project" value="InterPro"/>
</dbReference>
<dbReference type="PROSITE" id="PS50995">
    <property type="entry name" value="HTH_MARR_2"/>
    <property type="match status" value="1"/>
</dbReference>
<dbReference type="InterPro" id="IPR036388">
    <property type="entry name" value="WH-like_DNA-bd_sf"/>
</dbReference>
<evidence type="ECO:0000256" key="1">
    <source>
        <dbReference type="ARBA" id="ARBA00023015"/>
    </source>
</evidence>
<dbReference type="PANTHER" id="PTHR42756">
    <property type="entry name" value="TRANSCRIPTIONAL REGULATOR, MARR"/>
    <property type="match status" value="1"/>
</dbReference>
<dbReference type="InterPro" id="IPR000835">
    <property type="entry name" value="HTH_MarR-typ"/>
</dbReference>
<dbReference type="STRING" id="1121324.CLIT_13c01130"/>
<keyword evidence="1" id="KW-0805">Transcription regulation</keyword>
<keyword evidence="6" id="KW-1185">Reference proteome</keyword>